<dbReference type="AlphaFoldDB" id="A0A0L6VI50"/>
<dbReference type="InterPro" id="IPR046798">
    <property type="entry name" value="2OG-FeII_Oxy_6"/>
</dbReference>
<protein>
    <recommendedName>
        <fullName evidence="1">Tet-like 2OG-Fe(II) oxygenase domain-containing protein</fullName>
    </recommendedName>
</protein>
<feature type="non-terminal residue" evidence="2">
    <location>
        <position position="1"/>
    </location>
</feature>
<dbReference type="Pfam" id="PF20515">
    <property type="entry name" value="2OG-FeII_Oxy_6"/>
    <property type="match status" value="1"/>
</dbReference>
<organism evidence="2 3">
    <name type="scientific">Puccinia sorghi</name>
    <dbReference type="NCBI Taxonomy" id="27349"/>
    <lineage>
        <taxon>Eukaryota</taxon>
        <taxon>Fungi</taxon>
        <taxon>Dikarya</taxon>
        <taxon>Basidiomycota</taxon>
        <taxon>Pucciniomycotina</taxon>
        <taxon>Pucciniomycetes</taxon>
        <taxon>Pucciniales</taxon>
        <taxon>Pucciniaceae</taxon>
        <taxon>Puccinia</taxon>
    </lineage>
</organism>
<comment type="caution">
    <text evidence="2">The sequence shown here is derived from an EMBL/GenBank/DDBJ whole genome shotgun (WGS) entry which is preliminary data.</text>
</comment>
<feature type="domain" description="Tet-like 2OG-Fe(II) oxygenase" evidence="1">
    <location>
        <begin position="30"/>
        <end position="83"/>
    </location>
</feature>
<reference evidence="2 3" key="1">
    <citation type="submission" date="2015-08" db="EMBL/GenBank/DDBJ databases">
        <title>Next Generation Sequencing and Analysis of the Genome of Puccinia sorghi L Schw, the Causal Agent of Maize Common Rust.</title>
        <authorList>
            <person name="Rochi L."/>
            <person name="Burguener G."/>
            <person name="Darino M."/>
            <person name="Turjanski A."/>
            <person name="Kreff E."/>
            <person name="Dieguez M.J."/>
            <person name="Sacco F."/>
        </authorList>
    </citation>
    <scope>NUCLEOTIDE SEQUENCE [LARGE SCALE GENOMIC DNA]</scope>
    <source>
        <strain evidence="2 3">RO10H11247</strain>
    </source>
</reference>
<accession>A0A0L6VI50</accession>
<evidence type="ECO:0000259" key="1">
    <source>
        <dbReference type="Pfam" id="PF20515"/>
    </source>
</evidence>
<proteinExistence type="predicted"/>
<sequence length="87" mass="9632">VLSILNYRSFSQITIPTSKPTSHFSNSLSEYQPGYEEASKIGITGIAAKVTKDPDGYCKLQSHVPEQNTFIGQRFYSVSSPLLVHKP</sequence>
<gene>
    <name evidence="2" type="ORF">VP01_15567g1</name>
</gene>
<evidence type="ECO:0000313" key="3">
    <source>
        <dbReference type="Proteomes" id="UP000037035"/>
    </source>
</evidence>
<evidence type="ECO:0000313" key="2">
    <source>
        <dbReference type="EMBL" id="KNZ60428.1"/>
    </source>
</evidence>
<name>A0A0L6VI50_9BASI</name>
<dbReference type="VEuPathDB" id="FungiDB:VP01_15567g1"/>
<dbReference type="EMBL" id="LAVV01006183">
    <property type="protein sequence ID" value="KNZ60428.1"/>
    <property type="molecule type" value="Genomic_DNA"/>
</dbReference>
<dbReference type="Proteomes" id="UP000037035">
    <property type="component" value="Unassembled WGS sequence"/>
</dbReference>
<keyword evidence="3" id="KW-1185">Reference proteome</keyword>